<keyword evidence="1" id="KW-0378">Hydrolase</keyword>
<protein>
    <submittedName>
        <fullName evidence="1">Phosphodiester glycosidase family protein</fullName>
    </submittedName>
</protein>
<reference evidence="1" key="1">
    <citation type="submission" date="2021-01" db="EMBL/GenBank/DDBJ databases">
        <title>Complete genome sequence of Clostridiales bacterium R-7.</title>
        <authorList>
            <person name="Mahoney-Kurpe S.C."/>
            <person name="Palevich N."/>
            <person name="Koike S."/>
            <person name="Moon C.D."/>
            <person name="Attwood G.T."/>
        </authorList>
    </citation>
    <scope>NUCLEOTIDE SEQUENCE</scope>
    <source>
        <strain evidence="1">R-7</strain>
    </source>
</reference>
<name>A0AC61NB15_9FIRM</name>
<dbReference type="Proteomes" id="UP000682782">
    <property type="component" value="Chromosome"/>
</dbReference>
<gene>
    <name evidence="1" type="ORF">JYE49_07010</name>
</gene>
<evidence type="ECO:0000313" key="2">
    <source>
        <dbReference type="Proteomes" id="UP000682782"/>
    </source>
</evidence>
<accession>A0AC61NB15</accession>
<dbReference type="EMBL" id="CP068393">
    <property type="protein sequence ID" value="QUC68433.1"/>
    <property type="molecule type" value="Genomic_DNA"/>
</dbReference>
<organism evidence="1 2">
    <name type="scientific">Aristaeella hokkaidonensis</name>
    <dbReference type="NCBI Taxonomy" id="3046382"/>
    <lineage>
        <taxon>Bacteria</taxon>
        <taxon>Bacillati</taxon>
        <taxon>Bacillota</taxon>
        <taxon>Clostridia</taxon>
        <taxon>Eubacteriales</taxon>
        <taxon>Aristaeellaceae</taxon>
        <taxon>Aristaeella</taxon>
    </lineage>
</organism>
<keyword evidence="2" id="KW-1185">Reference proteome</keyword>
<evidence type="ECO:0000313" key="1">
    <source>
        <dbReference type="EMBL" id="QUC68433.1"/>
    </source>
</evidence>
<sequence>MRSEKRFLLVLAVVVLTFCMLGSAMAEIKPIPQDMLEHGTAPKAEGWIEPNKEYEDESIHAVLNQRKNYDSKSSDGGTTISWVVIEIKDPSQIRTALSFDSFDIKKGAQPEEIVPYLNAVVAFNDDYVKMNNFKGYVMRQGELLLNNLDDWEEGMKQDVLVVDDQGDLSVVQKATSADMDAFLAKLEADGKKAVNIFTFGPALVIDGVAQKIERNTSTHSLNLATARTAFCQLDTLKYAVFTVDSAKTGYGMNGQELADFIVKTFPECKVAYNLDGGGTSELWLGQKKVNKAIGMREIPGMIYFASAASGD</sequence>
<proteinExistence type="predicted"/>
<keyword evidence="1" id="KW-0326">Glycosidase</keyword>